<name>A0A0C3L5A6_9AGAM</name>
<evidence type="ECO:0000256" key="1">
    <source>
        <dbReference type="SAM" id="MobiDB-lite"/>
    </source>
</evidence>
<dbReference type="Proteomes" id="UP000054248">
    <property type="component" value="Unassembled WGS sequence"/>
</dbReference>
<reference evidence="3" key="2">
    <citation type="submission" date="2015-01" db="EMBL/GenBank/DDBJ databases">
        <title>Evolutionary Origins and Diversification of the Mycorrhizal Mutualists.</title>
        <authorList>
            <consortium name="DOE Joint Genome Institute"/>
            <consortium name="Mycorrhizal Genomics Consortium"/>
            <person name="Kohler A."/>
            <person name="Kuo A."/>
            <person name="Nagy L.G."/>
            <person name="Floudas D."/>
            <person name="Copeland A."/>
            <person name="Barry K.W."/>
            <person name="Cichocki N."/>
            <person name="Veneault-Fourrey C."/>
            <person name="LaButti K."/>
            <person name="Lindquist E.A."/>
            <person name="Lipzen A."/>
            <person name="Lundell T."/>
            <person name="Morin E."/>
            <person name="Murat C."/>
            <person name="Riley R."/>
            <person name="Ohm R."/>
            <person name="Sun H."/>
            <person name="Tunlid A."/>
            <person name="Henrissat B."/>
            <person name="Grigoriev I.V."/>
            <person name="Hibbett D.S."/>
            <person name="Martin F."/>
        </authorList>
    </citation>
    <scope>NUCLEOTIDE SEQUENCE [LARGE SCALE GENOMIC DNA]</scope>
    <source>
        <strain evidence="3">MUT 4182</strain>
    </source>
</reference>
<feature type="region of interest" description="Disordered" evidence="1">
    <location>
        <begin position="19"/>
        <end position="63"/>
    </location>
</feature>
<feature type="non-terminal residue" evidence="2">
    <location>
        <position position="1"/>
    </location>
</feature>
<evidence type="ECO:0000313" key="3">
    <source>
        <dbReference type="Proteomes" id="UP000054248"/>
    </source>
</evidence>
<proteinExistence type="predicted"/>
<dbReference type="HOGENOM" id="CLU_1932695_0_0_1"/>
<reference evidence="2 3" key="1">
    <citation type="submission" date="2014-04" db="EMBL/GenBank/DDBJ databases">
        <authorList>
            <consortium name="DOE Joint Genome Institute"/>
            <person name="Kuo A."/>
            <person name="Girlanda M."/>
            <person name="Perotto S."/>
            <person name="Kohler A."/>
            <person name="Nagy L.G."/>
            <person name="Floudas D."/>
            <person name="Copeland A."/>
            <person name="Barry K.W."/>
            <person name="Cichocki N."/>
            <person name="Veneault-Fourrey C."/>
            <person name="LaButti K."/>
            <person name="Lindquist E.A."/>
            <person name="Lipzen A."/>
            <person name="Lundell T."/>
            <person name="Morin E."/>
            <person name="Murat C."/>
            <person name="Sun H."/>
            <person name="Tunlid A."/>
            <person name="Henrissat B."/>
            <person name="Grigoriev I.V."/>
            <person name="Hibbett D.S."/>
            <person name="Martin F."/>
            <person name="Nordberg H.P."/>
            <person name="Cantor M.N."/>
            <person name="Hua S.X."/>
        </authorList>
    </citation>
    <scope>NUCLEOTIDE SEQUENCE [LARGE SCALE GENOMIC DNA]</scope>
    <source>
        <strain evidence="2 3">MUT 4182</strain>
    </source>
</reference>
<feature type="compositionally biased region" description="Low complexity" evidence="1">
    <location>
        <begin position="42"/>
        <end position="63"/>
    </location>
</feature>
<evidence type="ECO:0000313" key="2">
    <source>
        <dbReference type="EMBL" id="KIO16812.1"/>
    </source>
</evidence>
<dbReference type="EMBL" id="KN823480">
    <property type="protein sequence ID" value="KIO16812.1"/>
    <property type="molecule type" value="Genomic_DNA"/>
</dbReference>
<accession>A0A0C3L5A6</accession>
<gene>
    <name evidence="2" type="ORF">M407DRAFT_12632</name>
</gene>
<organism evidence="2 3">
    <name type="scientific">Tulasnella calospora MUT 4182</name>
    <dbReference type="NCBI Taxonomy" id="1051891"/>
    <lineage>
        <taxon>Eukaryota</taxon>
        <taxon>Fungi</taxon>
        <taxon>Dikarya</taxon>
        <taxon>Basidiomycota</taxon>
        <taxon>Agaricomycotina</taxon>
        <taxon>Agaricomycetes</taxon>
        <taxon>Cantharellales</taxon>
        <taxon>Tulasnellaceae</taxon>
        <taxon>Tulasnella</taxon>
    </lineage>
</organism>
<protein>
    <submittedName>
        <fullName evidence="2">Uncharacterized protein</fullName>
    </submittedName>
</protein>
<dbReference type="AlphaFoldDB" id="A0A0C3L5A6"/>
<keyword evidence="3" id="KW-1185">Reference proteome</keyword>
<sequence>QEQQASLFAQPTGYGSNNSLALAAGTAQINSPQPPTPSFGAQSPSPGFGAQSSSSAFGARSTSPAFRDVAFEIEGRIARMRELSPALLQSLEIPEVYEAVEDDEADEAAAGFETQVVGGSSSAVNVGELEG</sequence>